<sequence>MSTFAMIVASFLDPVAWVIGIVIGVIFRKAWLAALISAVAIFGVSLFLLRNPSDDALIMKLISGAIMGLVGWWFRKWFSAPAKAKDDS</sequence>
<keyword evidence="1" id="KW-0472">Membrane</keyword>
<dbReference type="Proteomes" id="UP001220662">
    <property type="component" value="Unassembled WGS sequence"/>
</dbReference>
<protein>
    <submittedName>
        <fullName evidence="2">Uncharacterized protein</fullName>
    </submittedName>
</protein>
<keyword evidence="1" id="KW-0812">Transmembrane</keyword>
<proteinExistence type="predicted"/>
<evidence type="ECO:0000313" key="2">
    <source>
        <dbReference type="EMBL" id="MDF3842297.1"/>
    </source>
</evidence>
<evidence type="ECO:0000313" key="3">
    <source>
        <dbReference type="Proteomes" id="UP001220662"/>
    </source>
</evidence>
<keyword evidence="1" id="KW-1133">Transmembrane helix</keyword>
<reference evidence="2" key="1">
    <citation type="submission" date="2023-03" db="EMBL/GenBank/DDBJ databases">
        <title>Draft assemblies of triclosan tolerant bacteria isolated from returned activated sludge.</title>
        <authorList>
            <person name="Van Hamelsveld S."/>
        </authorList>
    </citation>
    <scope>NUCLEOTIDE SEQUENCE</scope>
    <source>
        <strain evidence="2">GW210015_S63</strain>
    </source>
</reference>
<name>A0AAW6P546_9PSED</name>
<evidence type="ECO:0000256" key="1">
    <source>
        <dbReference type="SAM" id="Phobius"/>
    </source>
</evidence>
<comment type="caution">
    <text evidence="2">The sequence shown here is derived from an EMBL/GenBank/DDBJ whole genome shotgun (WGS) entry which is preliminary data.</text>
</comment>
<feature type="transmembrane region" description="Helical" evidence="1">
    <location>
        <begin position="56"/>
        <end position="74"/>
    </location>
</feature>
<organism evidence="2 3">
    <name type="scientific">Pseudomonas citronellolis</name>
    <dbReference type="NCBI Taxonomy" id="53408"/>
    <lineage>
        <taxon>Bacteria</taxon>
        <taxon>Pseudomonadati</taxon>
        <taxon>Pseudomonadota</taxon>
        <taxon>Gammaproteobacteria</taxon>
        <taxon>Pseudomonadales</taxon>
        <taxon>Pseudomonadaceae</taxon>
        <taxon>Pseudomonas</taxon>
    </lineage>
</organism>
<feature type="transmembrane region" description="Helical" evidence="1">
    <location>
        <begin position="32"/>
        <end position="50"/>
    </location>
</feature>
<gene>
    <name evidence="2" type="ORF">P3W55_11330</name>
</gene>
<dbReference type="RefSeq" id="WP_276214475.1">
    <property type="nucleotide sequence ID" value="NZ_JARJLR010000207.1"/>
</dbReference>
<dbReference type="EMBL" id="JARJLR010000207">
    <property type="protein sequence ID" value="MDF3842297.1"/>
    <property type="molecule type" value="Genomic_DNA"/>
</dbReference>
<feature type="transmembrane region" description="Helical" evidence="1">
    <location>
        <begin position="6"/>
        <end position="27"/>
    </location>
</feature>
<dbReference type="AlphaFoldDB" id="A0AAW6P546"/>
<accession>A0AAW6P546</accession>